<dbReference type="EMBL" id="JABSNP010000024">
    <property type="protein sequence ID" value="NRT21065.1"/>
    <property type="molecule type" value="Genomic_DNA"/>
</dbReference>
<name>A0ABX2FXG9_9BACT</name>
<comment type="caution">
    <text evidence="1">The sequence shown here is derived from an EMBL/GenBank/DDBJ whole genome shotgun (WGS) entry which is preliminary data.</text>
</comment>
<keyword evidence="2" id="KW-1185">Reference proteome</keyword>
<dbReference type="Proteomes" id="UP000779507">
    <property type="component" value="Unassembled WGS sequence"/>
</dbReference>
<gene>
    <name evidence="1" type="ORF">HNP98_003910</name>
</gene>
<protein>
    <submittedName>
        <fullName evidence="1">Uncharacterized protein</fullName>
    </submittedName>
</protein>
<evidence type="ECO:0000313" key="1">
    <source>
        <dbReference type="EMBL" id="NRT21065.1"/>
    </source>
</evidence>
<sequence>MSLAWKYGKLAGALVTHVLLSGCESKPAPAVVQSSSKVPSAAQPSAQADTATIIQESPLAFPGYASPKDPSEDVPTLHQPFEKIKTVAPGLLVIINSVPVAATDIIRDSSELKLIFTIKRDHKVIFCDTADDGFMYSFYTMPETERLYPIWVPTGPGAGELLVAFNNRPSKELARRFYIKNNQVVKTDTLLTFNGPAKDVDNDGKLEFAGSGGFGEVWDDDQGKRWTTYNPVLYYEVRPTGLVLDSILTRRNILAQYGVFQGFDASNSPGILMKKSRNE</sequence>
<evidence type="ECO:0000313" key="2">
    <source>
        <dbReference type="Proteomes" id="UP000779507"/>
    </source>
</evidence>
<accession>A0ABX2FXG9</accession>
<dbReference type="PROSITE" id="PS51257">
    <property type="entry name" value="PROKAR_LIPOPROTEIN"/>
    <property type="match status" value="1"/>
</dbReference>
<reference evidence="1 2" key="1">
    <citation type="submission" date="2020-05" db="EMBL/GenBank/DDBJ databases">
        <title>Genomic Encyclopedia of Type Strains, Phase IV (KMG-V): Genome sequencing to study the core and pangenomes of soil and plant-associated prokaryotes.</title>
        <authorList>
            <person name="Whitman W."/>
        </authorList>
    </citation>
    <scope>NUCLEOTIDE SEQUENCE [LARGE SCALE GENOMIC DNA]</scope>
    <source>
        <strain evidence="1 2">9A</strain>
    </source>
</reference>
<organism evidence="1 2">
    <name type="scientific">Hymenobacter caeli</name>
    <dbReference type="NCBI Taxonomy" id="2735894"/>
    <lineage>
        <taxon>Bacteria</taxon>
        <taxon>Pseudomonadati</taxon>
        <taxon>Bacteroidota</taxon>
        <taxon>Cytophagia</taxon>
        <taxon>Cytophagales</taxon>
        <taxon>Hymenobacteraceae</taxon>
        <taxon>Hymenobacter</taxon>
    </lineage>
</organism>
<proteinExistence type="predicted"/>
<dbReference type="RefSeq" id="WP_173811823.1">
    <property type="nucleotide sequence ID" value="NZ_JABSNP010000024.1"/>
</dbReference>